<dbReference type="AlphaFoldDB" id="A0A843X793"/>
<keyword evidence="2" id="KW-1185">Reference proteome</keyword>
<accession>A0A843X793</accession>
<gene>
    <name evidence="1" type="ORF">Taro_047578</name>
</gene>
<protein>
    <submittedName>
        <fullName evidence="1">Uncharacterized protein</fullName>
    </submittedName>
</protein>
<evidence type="ECO:0000313" key="2">
    <source>
        <dbReference type="Proteomes" id="UP000652761"/>
    </source>
</evidence>
<evidence type="ECO:0000313" key="1">
    <source>
        <dbReference type="EMBL" id="MQM14644.1"/>
    </source>
</evidence>
<dbReference type="Proteomes" id="UP000652761">
    <property type="component" value="Unassembled WGS sequence"/>
</dbReference>
<reference evidence="1" key="1">
    <citation type="submission" date="2017-07" db="EMBL/GenBank/DDBJ databases">
        <title>Taro Niue Genome Assembly and Annotation.</title>
        <authorList>
            <person name="Atibalentja N."/>
            <person name="Keating K."/>
            <person name="Fields C.J."/>
        </authorList>
    </citation>
    <scope>NUCLEOTIDE SEQUENCE</scope>
    <source>
        <strain evidence="1">Niue_2</strain>
        <tissue evidence="1">Leaf</tissue>
    </source>
</reference>
<organism evidence="1 2">
    <name type="scientific">Colocasia esculenta</name>
    <name type="common">Wild taro</name>
    <name type="synonym">Arum esculentum</name>
    <dbReference type="NCBI Taxonomy" id="4460"/>
    <lineage>
        <taxon>Eukaryota</taxon>
        <taxon>Viridiplantae</taxon>
        <taxon>Streptophyta</taxon>
        <taxon>Embryophyta</taxon>
        <taxon>Tracheophyta</taxon>
        <taxon>Spermatophyta</taxon>
        <taxon>Magnoliopsida</taxon>
        <taxon>Liliopsida</taxon>
        <taxon>Araceae</taxon>
        <taxon>Aroideae</taxon>
        <taxon>Colocasieae</taxon>
        <taxon>Colocasia</taxon>
    </lineage>
</organism>
<dbReference type="OrthoDB" id="6609348at2759"/>
<proteinExistence type="predicted"/>
<sequence length="72" mass="8761">MYRFTKYYTVMNVAIALLRFAYIVLPSRTDLVHSRIHHDDHFYPYFKFNPLAVWFKGCALTIRTDLTRLFRE</sequence>
<dbReference type="EMBL" id="NMUH01006174">
    <property type="protein sequence ID" value="MQM14644.1"/>
    <property type="molecule type" value="Genomic_DNA"/>
</dbReference>
<comment type="caution">
    <text evidence="1">The sequence shown here is derived from an EMBL/GenBank/DDBJ whole genome shotgun (WGS) entry which is preliminary data.</text>
</comment>
<name>A0A843X793_COLES</name>